<evidence type="ECO:0000313" key="3">
    <source>
        <dbReference type="Proteomes" id="UP000034774"/>
    </source>
</evidence>
<accession>A0A0G0P238</accession>
<organism evidence="2 3">
    <name type="scientific">Candidatus Woesebacteria bacterium GW2011_GWB1_39_10</name>
    <dbReference type="NCBI Taxonomy" id="1618572"/>
    <lineage>
        <taxon>Bacteria</taxon>
        <taxon>Candidatus Woeseibacteriota</taxon>
    </lineage>
</organism>
<proteinExistence type="predicted"/>
<dbReference type="STRING" id="1618572.UT17_C0003G0172"/>
<feature type="chain" id="PRO_5002533809" description="DUF5667 domain-containing protein" evidence="1">
    <location>
        <begin position="17"/>
        <end position="262"/>
    </location>
</feature>
<dbReference type="AlphaFoldDB" id="A0A0G0P238"/>
<feature type="signal peptide" evidence="1">
    <location>
        <begin position="1"/>
        <end position="16"/>
    </location>
</feature>
<dbReference type="Proteomes" id="UP000034774">
    <property type="component" value="Unassembled WGS sequence"/>
</dbReference>
<protein>
    <recommendedName>
        <fullName evidence="4">DUF5667 domain-containing protein</fullName>
    </recommendedName>
</protein>
<comment type="caution">
    <text evidence="2">The sequence shown here is derived from an EMBL/GenBank/DDBJ whole genome shotgun (WGS) entry which is preliminary data.</text>
</comment>
<dbReference type="EMBL" id="LBVU01000003">
    <property type="protein sequence ID" value="KKQ92149.1"/>
    <property type="molecule type" value="Genomic_DNA"/>
</dbReference>
<evidence type="ECO:0000313" key="2">
    <source>
        <dbReference type="EMBL" id="KKQ92149.1"/>
    </source>
</evidence>
<name>A0A0G0P238_9BACT</name>
<evidence type="ECO:0008006" key="4">
    <source>
        <dbReference type="Google" id="ProtNLM"/>
    </source>
</evidence>
<reference evidence="2 3" key="1">
    <citation type="journal article" date="2015" name="Nature">
        <title>rRNA introns, odd ribosomes, and small enigmatic genomes across a large radiation of phyla.</title>
        <authorList>
            <person name="Brown C.T."/>
            <person name="Hug L.A."/>
            <person name="Thomas B.C."/>
            <person name="Sharon I."/>
            <person name="Castelle C.J."/>
            <person name="Singh A."/>
            <person name="Wilkins M.J."/>
            <person name="Williams K.H."/>
            <person name="Banfield J.F."/>
        </authorList>
    </citation>
    <scope>NUCLEOTIDE SEQUENCE [LARGE SCALE GENOMIC DNA]</scope>
</reference>
<evidence type="ECO:0000256" key="1">
    <source>
        <dbReference type="SAM" id="SignalP"/>
    </source>
</evidence>
<gene>
    <name evidence="2" type="ORF">UT17_C0003G0172</name>
</gene>
<sequence>MALCALYFVLCTRAQAQTFDFNKAYQDHLYSLTLYNQAYSDYQDAKNSYLANKTLSLKEDARQKTLNMLKVRDQMMTVYMQMLKQKIVEDKGLGTDDINNIFVKIDSEIDWYKSDKEKYNTNDSLETLFGRSEEARARYKTNTLLTIDEALVDIGLGEEIALRNKHEAVYSTLKTAIDAGVATGKLTLNPFNHWLTDIDATDSMLKQNESDVRTRIQKIYNQSYSPQGSFEASIEILGLGIPQLSQFNKFLVEVLNYIKNQQ</sequence>
<keyword evidence="1" id="KW-0732">Signal</keyword>